<evidence type="ECO:0000256" key="2">
    <source>
        <dbReference type="ARBA" id="ARBA00022603"/>
    </source>
</evidence>
<dbReference type="EMBL" id="AAHMQS010000021">
    <property type="protein sequence ID" value="EBX9258800.1"/>
    <property type="molecule type" value="Genomic_DNA"/>
</dbReference>
<dbReference type="REBASE" id="234023">
    <property type="entry name" value="SenSE146ORF2660P"/>
</dbReference>
<dbReference type="REBASE" id="512084">
    <property type="entry name" value="Sen2813ORF3735P"/>
</dbReference>
<dbReference type="GO" id="GO:0009007">
    <property type="term" value="F:site-specific DNA-methyltransferase (adenine-specific) activity"/>
    <property type="evidence" value="ECO:0007669"/>
    <property type="project" value="UniProtKB-EC"/>
</dbReference>
<evidence type="ECO:0000313" key="8">
    <source>
        <dbReference type="EMBL" id="MKI13408.1"/>
    </source>
</evidence>
<dbReference type="InterPro" id="IPR002052">
    <property type="entry name" value="DNA_methylase_N6_adenine_CS"/>
</dbReference>
<keyword evidence="2 6" id="KW-0489">Methyltransferase</keyword>
<dbReference type="Gene3D" id="3.40.50.150">
    <property type="entry name" value="Vaccinia Virus protein VP39"/>
    <property type="match status" value="2"/>
</dbReference>
<dbReference type="EMBL" id="CP043214">
    <property type="protein sequence ID" value="QEI81122.1"/>
    <property type="molecule type" value="Genomic_DNA"/>
</dbReference>
<dbReference type="Proteomes" id="UP000322218">
    <property type="component" value="Chromosome"/>
</dbReference>
<dbReference type="REBASE" id="335261">
    <property type="entry name" value="SenSL312ORF20130P"/>
</dbReference>
<dbReference type="PROSITE" id="PS00092">
    <property type="entry name" value="N6_MTASE"/>
    <property type="match status" value="1"/>
</dbReference>
<dbReference type="EC" id="2.1.1.72" evidence="1"/>
<sequence>MALVGINNENEFYSNHYLGEVFTSDIRDVLEPWIEQENAAREVERAAREQGKEVEAGYRAPWNQLNSLATEFFRKLTEHEKQRQIPQRLADQRTRWQPLLKALGYEPNPHIQMLDDDTPLPVLARYNSTDGSPWLWIVEAHDQDEGTLDPLALSLLTAQFPADTDKHKRDSLRKKANGEYRSWQDLLSTVVFTQNEPPRFVLLLGNRQLLLLDRTKWAQNRLLRFDFEEILSRRETDTLKATSVLLHKDSLLPGSGAPYLDSLDDNSHKHAFGVSEDLKYALRESIELLGNEAMRYLINNELAYYTGKRAINPDELSRECLRYMYRLLFLFYIEARPELGYAPMTAKTYLQGYSLETLRDLEMIPLTSEEDRNGRYFHDSLNMLFKLVRDGYSGGVKMQSDLESGDQITIHSHQFSVPRLESHLFEANNTRILNRVVFRNETLQQIMQAMSLSRPGKGRFNRRGRISYRQLGINQLGAVYEALLSYRGFFASDDLYEVKKAGEEFNELETGYFVSKDEIGKYHDDEKVYEKDGSLRIHRKGSFIYRMAGRDREKSASYYTPEVLTRSLVKYALKELFKEQIDSITDPHAKADAILNLTVCEPAMGSAAFLNEAINQLAEAYLFHKQQAEGRRIPQDRYTQELQRVKMYIADNNVFGVDLNPVAVELAEVSLWLNAISGDAFVPWFGYQLHCGNSLVGARRQVFNKSELTYKKAKDPSWLNSEPAELAMNTPREEKQIFHFLLPDSGMANYSDKTVKQRYPDDFKALDSWRKEFTKSFAPHEIADVQRISGKVEALWNTFRQQLKAERQKTADNYPVWPAENTSHVRSSLRSKDETFRGRLEDNSTYQKLRWVMDYWCALWFWPIDKANELPDRGMWLMEMETLIDGIVVTERVTEVAEQATGNLFADEDIVREESSLFSGAGRLKTEVLFRHLPRLAIVDALKKQHRFFHWDLEFSDLFAERGGFDLMLGNPPWLRVEWQEAGVLGDFEPEFVLRKLSASKLATLRIDTFNQIPALEEAWRSEYEGCEGMQNFLNAQQNYAVLAGQKANLYKCFLPQAWRLGARKGVAGFLHPEGIYDDPKGGQLRASVYPRLRAHFQFQNELNLFVEVDHHAKFSSNIYSASPSLVGFEHISNLYTPQTIDACFDHSGGGEIPGIKDEIEYEGKLKVVWNTSGHRSRLISITTHELELFARLYDSEGTPACQARLPALHATQLVAVLDKFADQKTKLGDLGDSYYSTQHWNEVNAQNDGTMIRETQFPENSSKWILSGPHFFVGTPFYKTPRENCTLNSDYDCLDLLTLPDDYLPRTNYMPACDVQEYAKRTPRVTWTEPGEDEPRKVTDYYRFVNRRMFGASSERSMISSIVPKHVAHIHPVLSTTFREPKSLLSFSAFCHSIVADFYLKTTGRADVYESTLRCFPYVELMSANSRALALNVLTKDYAGLWQSCYNPDFSTQRWSRNLPQLPQDFFANLTPEWQRNCALRSDYSRRQALVEIDVLVAQALGLTLEELLTIYRVQFPVMRQYEADTWYDQNGRIIFTPSKGLVGVGLPRTARKADLKNGFVFNVDSPDWTGGDCTDQAIGWDDVKHLQTGTVSVTFDDYTRSDEGERRTVIWQAPFIKPDREDDYKVAWAFFAQDKESV</sequence>
<comment type="catalytic activity">
    <reaction evidence="4">
        <text>a 2'-deoxyadenosine in DNA + S-adenosyl-L-methionine = an N(6)-methyl-2'-deoxyadenosine in DNA + S-adenosyl-L-homocysteine + H(+)</text>
        <dbReference type="Rhea" id="RHEA:15197"/>
        <dbReference type="Rhea" id="RHEA-COMP:12418"/>
        <dbReference type="Rhea" id="RHEA-COMP:12419"/>
        <dbReference type="ChEBI" id="CHEBI:15378"/>
        <dbReference type="ChEBI" id="CHEBI:57856"/>
        <dbReference type="ChEBI" id="CHEBI:59789"/>
        <dbReference type="ChEBI" id="CHEBI:90615"/>
        <dbReference type="ChEBI" id="CHEBI:90616"/>
        <dbReference type="EC" id="2.1.1.72"/>
    </reaction>
</comment>
<evidence type="ECO:0000313" key="7">
    <source>
        <dbReference type="EMBL" id="HAA0835272.1"/>
    </source>
</evidence>
<dbReference type="PANTHER" id="PTHR33841:SF1">
    <property type="entry name" value="DNA METHYLTRANSFERASE A"/>
    <property type="match status" value="1"/>
</dbReference>
<evidence type="ECO:0000313" key="5">
    <source>
        <dbReference type="EMBL" id="EBX9258800.1"/>
    </source>
</evidence>
<evidence type="ECO:0000313" key="6">
    <source>
        <dbReference type="EMBL" id="ECG6462956.1"/>
    </source>
</evidence>
<dbReference type="EMBL" id="RUBA01000005">
    <property type="protein sequence ID" value="MKI13408.1"/>
    <property type="molecule type" value="Genomic_DNA"/>
</dbReference>
<evidence type="ECO:0000256" key="3">
    <source>
        <dbReference type="ARBA" id="ARBA00022679"/>
    </source>
</evidence>
<evidence type="ECO:0000313" key="11">
    <source>
        <dbReference type="Proteomes" id="UP000322218"/>
    </source>
</evidence>
<accession>A0A265BBE6</accession>
<evidence type="ECO:0000256" key="1">
    <source>
        <dbReference type="ARBA" id="ARBA00011900"/>
    </source>
</evidence>
<dbReference type="EMBL" id="DAAAKA010000017">
    <property type="protein sequence ID" value="HAA0835272.1"/>
    <property type="molecule type" value="Genomic_DNA"/>
</dbReference>
<organism evidence="6">
    <name type="scientific">Salmonella enterica subsp. enterica serovar Heidelberg</name>
    <dbReference type="NCBI Taxonomy" id="611"/>
    <lineage>
        <taxon>Bacteria</taxon>
        <taxon>Pseudomonadati</taxon>
        <taxon>Pseudomonadota</taxon>
        <taxon>Gammaproteobacteria</taxon>
        <taxon>Enterobacterales</taxon>
        <taxon>Enterobacteriaceae</taxon>
        <taxon>Salmonella</taxon>
    </lineage>
</organism>
<name>A0A265BBE6_SALET</name>
<proteinExistence type="predicted"/>
<dbReference type="RefSeq" id="WP_001229651.1">
    <property type="nucleotide sequence ID" value="NZ_CALOZI010000003.1"/>
</dbReference>
<dbReference type="GO" id="GO:0032259">
    <property type="term" value="P:methylation"/>
    <property type="evidence" value="ECO:0007669"/>
    <property type="project" value="UniProtKB-KW"/>
</dbReference>
<reference evidence="7" key="1">
    <citation type="journal article" date="2018" name="Genome Biol.">
        <title>SKESA: strategic k-mer extension for scrupulous assemblies.</title>
        <authorList>
            <person name="Souvorov A."/>
            <person name="Agarwala R."/>
            <person name="Lipman D.J."/>
        </authorList>
    </citation>
    <scope>NUCLEOTIDE SEQUENCE</scope>
    <source>
        <strain evidence="7">NVSL 4960</strain>
    </source>
</reference>
<evidence type="ECO:0000313" key="10">
    <source>
        <dbReference type="EMBL" id="QEI81122.1"/>
    </source>
</evidence>
<dbReference type="Proteomes" id="UP000839523">
    <property type="component" value="Unassembled WGS sequence"/>
</dbReference>
<dbReference type="PANTHER" id="PTHR33841">
    <property type="entry name" value="DNA METHYLTRANSFERASE YEEA-RELATED"/>
    <property type="match status" value="1"/>
</dbReference>
<protein>
    <recommendedName>
        <fullName evidence="1">site-specific DNA-methyltransferase (adenine-specific)</fullName>
        <ecNumber evidence="1">2.1.1.72</ecNumber>
    </recommendedName>
</protein>
<gene>
    <name evidence="8" type="ORF">D6R61_06730</name>
    <name evidence="9" type="ORF">D6R61_26200</name>
    <name evidence="5" type="ORF">DT169_19995</name>
    <name evidence="6" type="ORF">E2M27_23420</name>
    <name evidence="10" type="ORF">FYA03_20130</name>
    <name evidence="7" type="ORF">GDN63_18975</name>
</gene>
<dbReference type="InterPro" id="IPR029063">
    <property type="entry name" value="SAM-dependent_MTases_sf"/>
</dbReference>
<keyword evidence="3 6" id="KW-0808">Transferase</keyword>
<dbReference type="InterPro" id="IPR050953">
    <property type="entry name" value="N4_N6_ade-DNA_methylase"/>
</dbReference>
<reference evidence="7" key="4">
    <citation type="submission" date="2019-10" db="EMBL/GenBank/DDBJ databases">
        <authorList>
            <consortium name="NCBI Pathogen Detection Project"/>
        </authorList>
    </citation>
    <scope>NUCLEOTIDE SEQUENCE</scope>
    <source>
        <strain evidence="7">NVSL 4960</strain>
    </source>
</reference>
<dbReference type="GO" id="GO:0003676">
    <property type="term" value="F:nucleic acid binding"/>
    <property type="evidence" value="ECO:0007669"/>
    <property type="project" value="InterPro"/>
</dbReference>
<dbReference type="EMBL" id="AAIPBO010000051">
    <property type="protein sequence ID" value="ECG6462956.1"/>
    <property type="molecule type" value="Genomic_DNA"/>
</dbReference>
<reference evidence="6" key="2">
    <citation type="submission" date="2019-03" db="EMBL/GenBank/DDBJ databases">
        <authorList>
            <person name="Ashton P.M."/>
            <person name="Dallman T."/>
            <person name="Nair S."/>
            <person name="De Pinna E."/>
            <person name="Peters T."/>
            <person name="Grant K."/>
        </authorList>
    </citation>
    <scope>NUCLEOTIDE SEQUENCE</scope>
    <source>
        <strain evidence="6">140247</strain>
        <strain evidence="5">370942</strain>
        <strain evidence="8">528468</strain>
    </source>
</reference>
<evidence type="ECO:0000313" key="9">
    <source>
        <dbReference type="EMBL" id="MKI17127.1"/>
    </source>
</evidence>
<dbReference type="EMBL" id="RUBA01000074">
    <property type="protein sequence ID" value="MKI17127.1"/>
    <property type="molecule type" value="Genomic_DNA"/>
</dbReference>
<reference evidence="10 11" key="3">
    <citation type="submission" date="2019-08" db="EMBL/GenBank/DDBJ databases">
        <title>Inflammatory infection and transmission of beta-lactam resistance in a mouse model of ampicillin-induced microbiota.</title>
        <authorList>
            <person name="Laskey A."/>
            <person name="Ottenbrite M."/>
            <person name="Devenish J."/>
            <person name="Kang M."/>
            <person name="Savic M."/>
            <person name="Nadin Davis S."/>
            <person name="Chmara J."/>
            <person name="Lin M."/>
            <person name="Robertson J."/>
            <person name="Bessonov K."/>
            <person name="Nash J."/>
            <person name="Scott A."/>
            <person name="Topp E."/>
            <person name="Gurnik S."/>
            <person name="Liu K."/>
            <person name="Guan J."/>
        </authorList>
    </citation>
    <scope>NUCLEOTIDE SEQUENCE [LARGE SCALE GENOMIC DNA]</scope>
    <source>
        <strain evidence="10 11">SL-312</strain>
    </source>
</reference>
<dbReference type="Proteomes" id="UP000839931">
    <property type="component" value="Unassembled WGS sequence"/>
</dbReference>
<dbReference type="OMA" id="SLWLDTM"/>
<evidence type="ECO:0000256" key="4">
    <source>
        <dbReference type="ARBA" id="ARBA00047942"/>
    </source>
</evidence>
<dbReference type="SUPFAM" id="SSF53335">
    <property type="entry name" value="S-adenosyl-L-methionine-dependent methyltransferases"/>
    <property type="match status" value="1"/>
</dbReference>